<dbReference type="InterPro" id="IPR000210">
    <property type="entry name" value="BTB/POZ_dom"/>
</dbReference>
<dbReference type="Gene3D" id="3.30.710.10">
    <property type="entry name" value="Potassium Channel Kv1.1, Chain A"/>
    <property type="match status" value="1"/>
</dbReference>
<evidence type="ECO:0000313" key="7">
    <source>
        <dbReference type="Proteomes" id="UP001420932"/>
    </source>
</evidence>
<evidence type="ECO:0000259" key="4">
    <source>
        <dbReference type="Pfam" id="PF00651"/>
    </source>
</evidence>
<evidence type="ECO:0008006" key="8">
    <source>
        <dbReference type="Google" id="ProtNLM"/>
    </source>
</evidence>
<dbReference type="InterPro" id="IPR011333">
    <property type="entry name" value="SKP1/BTB/POZ_sf"/>
</dbReference>
<feature type="domain" description="BTB" evidence="4">
    <location>
        <begin position="16"/>
        <end position="121"/>
    </location>
</feature>
<protein>
    <recommendedName>
        <fullName evidence="8">BTB domain-containing protein</fullName>
    </recommendedName>
</protein>
<comment type="function">
    <text evidence="1">May act as a substrate-specific adapter of an E3 ubiquitin-protein ligase complex (CUL3-RBX1-BTB) which mediates the ubiquitination and subsequent proteasomal degradation of target proteins.</text>
</comment>
<dbReference type="Pfam" id="PF25553">
    <property type="entry name" value="BTB-POZ_ANK-like"/>
    <property type="match status" value="1"/>
</dbReference>
<dbReference type="Proteomes" id="UP001420932">
    <property type="component" value="Unassembled WGS sequence"/>
</dbReference>
<dbReference type="PANTHER" id="PTHR31060">
    <property type="entry name" value="OSJNBA0011J08.25 PROTEIN-RELATED"/>
    <property type="match status" value="1"/>
</dbReference>
<keyword evidence="3" id="KW-0833">Ubl conjugation pathway</keyword>
<dbReference type="PANTHER" id="PTHR31060:SF7">
    <property type="entry name" value="OS06G0129200 PROTEIN"/>
    <property type="match status" value="1"/>
</dbReference>
<dbReference type="InterPro" id="IPR058039">
    <property type="entry name" value="At3g05675-like_ankyrin"/>
</dbReference>
<evidence type="ECO:0000256" key="1">
    <source>
        <dbReference type="ARBA" id="ARBA00002668"/>
    </source>
</evidence>
<dbReference type="CDD" id="cd18186">
    <property type="entry name" value="BTB_POZ_ZBTB_KLHL-like"/>
    <property type="match status" value="1"/>
</dbReference>
<name>A0AAP0HF65_9MAGN</name>
<evidence type="ECO:0000256" key="3">
    <source>
        <dbReference type="ARBA" id="ARBA00022786"/>
    </source>
</evidence>
<dbReference type="AlphaFoldDB" id="A0AAP0HF65"/>
<comment type="pathway">
    <text evidence="2">Protein modification; protein ubiquitination.</text>
</comment>
<sequence length="431" mass="48775">MDKSRVSKTCILGDRSTSDVIVHLRNRDSRLEWFYCHSSVLSEKSKFFAAQLTSLYSTNCIELNCSESDYDYHVRLLRLLYLPTDIVLDSWDSVRTALGVLRAAISLQCDEIVQSCIQYLEAIPWEDKEEEEILNAVSKLGPIAMPILARIQPVDLNATKNVLLSAIRFATSSTESHPPFSDDLKISAQEQVEYMLVEDEETALITTDGEVKSQVKMGLSRMFSLLTQELDSLLSESNLLSQEVEKRVLRRLLDLEWICNILPKMELMKDFVSSWFDISNALLGVVENNKFDTTIWDVKVKLLEITAKILDVVGYGTVILPAPTRVQLLKTWLPYIRKTKPLLDSKGNEETGFPYKMDEALCQNIEGAIISLILALPSNDQADILADWMQGEQVRYPDLSEAFEVWCYRTKSSKRRLVVGLDGVGNATVSL</sequence>
<evidence type="ECO:0000313" key="6">
    <source>
        <dbReference type="EMBL" id="KAK9082467.1"/>
    </source>
</evidence>
<evidence type="ECO:0000259" key="5">
    <source>
        <dbReference type="Pfam" id="PF25553"/>
    </source>
</evidence>
<proteinExistence type="predicted"/>
<dbReference type="SUPFAM" id="SSF54695">
    <property type="entry name" value="POZ domain"/>
    <property type="match status" value="1"/>
</dbReference>
<reference evidence="6 7" key="1">
    <citation type="submission" date="2024-01" db="EMBL/GenBank/DDBJ databases">
        <title>Genome assemblies of Stephania.</title>
        <authorList>
            <person name="Yang L."/>
        </authorList>
    </citation>
    <scope>NUCLEOTIDE SEQUENCE [LARGE SCALE GENOMIC DNA]</scope>
    <source>
        <strain evidence="6">YNDBR</strain>
        <tissue evidence="6">Leaf</tissue>
    </source>
</reference>
<dbReference type="EMBL" id="JBBNAF010000023">
    <property type="protein sequence ID" value="KAK9082467.1"/>
    <property type="molecule type" value="Genomic_DNA"/>
</dbReference>
<keyword evidence="7" id="KW-1185">Reference proteome</keyword>
<organism evidence="6 7">
    <name type="scientific">Stephania yunnanensis</name>
    <dbReference type="NCBI Taxonomy" id="152371"/>
    <lineage>
        <taxon>Eukaryota</taxon>
        <taxon>Viridiplantae</taxon>
        <taxon>Streptophyta</taxon>
        <taxon>Embryophyta</taxon>
        <taxon>Tracheophyta</taxon>
        <taxon>Spermatophyta</taxon>
        <taxon>Magnoliopsida</taxon>
        <taxon>Ranunculales</taxon>
        <taxon>Menispermaceae</taxon>
        <taxon>Menispermoideae</taxon>
        <taxon>Cissampelideae</taxon>
        <taxon>Stephania</taxon>
    </lineage>
</organism>
<dbReference type="Pfam" id="PF00651">
    <property type="entry name" value="BTB"/>
    <property type="match status" value="1"/>
</dbReference>
<dbReference type="InterPro" id="IPR038920">
    <property type="entry name" value="At3g05675-like"/>
</dbReference>
<accession>A0AAP0HF65</accession>
<comment type="caution">
    <text evidence="6">The sequence shown here is derived from an EMBL/GenBank/DDBJ whole genome shotgun (WGS) entry which is preliminary data.</text>
</comment>
<feature type="domain" description="At3g05675-like ankyrin-like" evidence="5">
    <location>
        <begin position="225"/>
        <end position="410"/>
    </location>
</feature>
<evidence type="ECO:0000256" key="2">
    <source>
        <dbReference type="ARBA" id="ARBA00004906"/>
    </source>
</evidence>
<gene>
    <name evidence="6" type="ORF">Syun_031391</name>
</gene>